<dbReference type="GO" id="GO:0006813">
    <property type="term" value="P:potassium ion transport"/>
    <property type="evidence" value="ECO:0007669"/>
    <property type="project" value="InterPro"/>
</dbReference>
<evidence type="ECO:0000313" key="13">
    <source>
        <dbReference type="EMBL" id="QDT52117.1"/>
    </source>
</evidence>
<dbReference type="FunCoup" id="A0A517S7L5">
    <property type="interactions" value="109"/>
</dbReference>
<evidence type="ECO:0000313" key="14">
    <source>
        <dbReference type="Proteomes" id="UP000315700"/>
    </source>
</evidence>
<dbReference type="GO" id="GO:1902600">
    <property type="term" value="P:proton transmembrane transport"/>
    <property type="evidence" value="ECO:0007669"/>
    <property type="project" value="InterPro"/>
</dbReference>
<feature type="region of interest" description="Disordered" evidence="9">
    <location>
        <begin position="575"/>
        <end position="598"/>
    </location>
</feature>
<evidence type="ECO:0000256" key="3">
    <source>
        <dbReference type="ARBA" id="ARBA00022449"/>
    </source>
</evidence>
<evidence type="ECO:0000256" key="7">
    <source>
        <dbReference type="ARBA" id="ARBA00023065"/>
    </source>
</evidence>
<dbReference type="PANTHER" id="PTHR32507:SF0">
    <property type="entry name" value="NA(+)_H(+) ANTIPORTER 2-RELATED"/>
    <property type="match status" value="1"/>
</dbReference>
<evidence type="ECO:0000256" key="5">
    <source>
        <dbReference type="ARBA" id="ARBA00022692"/>
    </source>
</evidence>
<keyword evidence="7" id="KW-0406">Ion transport</keyword>
<feature type="transmembrane region" description="Helical" evidence="10">
    <location>
        <begin position="335"/>
        <end position="355"/>
    </location>
</feature>
<dbReference type="InterPro" id="IPR038770">
    <property type="entry name" value="Na+/solute_symporter_sf"/>
</dbReference>
<evidence type="ECO:0000256" key="1">
    <source>
        <dbReference type="ARBA" id="ARBA00004651"/>
    </source>
</evidence>
<evidence type="ECO:0000256" key="8">
    <source>
        <dbReference type="ARBA" id="ARBA00023136"/>
    </source>
</evidence>
<feature type="transmembrane region" description="Helical" evidence="10">
    <location>
        <begin position="53"/>
        <end position="76"/>
    </location>
</feature>
<feature type="transmembrane region" description="Helical" evidence="10">
    <location>
        <begin position="30"/>
        <end position="47"/>
    </location>
</feature>
<dbReference type="GO" id="GO:0015297">
    <property type="term" value="F:antiporter activity"/>
    <property type="evidence" value="ECO:0007669"/>
    <property type="project" value="UniProtKB-KW"/>
</dbReference>
<dbReference type="Proteomes" id="UP000315700">
    <property type="component" value="Chromosome"/>
</dbReference>
<feature type="transmembrane region" description="Helical" evidence="10">
    <location>
        <begin position="299"/>
        <end position="323"/>
    </location>
</feature>
<feature type="domain" description="Cation/H+ exchanger transmembrane" evidence="11">
    <location>
        <begin position="17"/>
        <end position="388"/>
    </location>
</feature>
<evidence type="ECO:0000256" key="9">
    <source>
        <dbReference type="SAM" id="MobiDB-lite"/>
    </source>
</evidence>
<feature type="transmembrane region" description="Helical" evidence="10">
    <location>
        <begin position="117"/>
        <end position="137"/>
    </location>
</feature>
<dbReference type="InterPro" id="IPR036291">
    <property type="entry name" value="NAD(P)-bd_dom_sf"/>
</dbReference>
<feature type="compositionally biased region" description="Polar residues" evidence="9">
    <location>
        <begin position="589"/>
        <end position="598"/>
    </location>
</feature>
<keyword evidence="6 10" id="KW-1133">Transmembrane helix</keyword>
<comment type="subcellular location">
    <subcellularLocation>
        <location evidence="1">Cell membrane</location>
        <topology evidence="1">Multi-pass membrane protein</topology>
    </subcellularLocation>
</comment>
<dbReference type="InParanoid" id="A0A517S7L5"/>
<dbReference type="PANTHER" id="PTHR32507">
    <property type="entry name" value="NA(+)/H(+) ANTIPORTER 1"/>
    <property type="match status" value="1"/>
</dbReference>
<feature type="transmembrane region" description="Helical" evidence="10">
    <location>
        <begin position="149"/>
        <end position="172"/>
    </location>
</feature>
<keyword evidence="2" id="KW-0813">Transport</keyword>
<sequence>MESVTASLVAVLVLGTGAQWLAWRLKLPSILVLLVFGFVAGPLTHLLKPDEFAGDALFPIVSLSVALILFEGGLSLKWSELRSIGKVLLGLLTIGVAVTWILATAGAWWILGMSSSVALLLGAILVVTGPTVIGPLLREIRPTGAVGPIAKWEGIVVDPIGAVLAVLVFEAIQHGEHTGLLDLGLASMRDSIATLAVGAGLGAAAAWLLTECLRRHQIPDALENPVALTLVLAAFVASNALREESGLLTVTVMGVILANQSKIAVAHVLEFKENLRVVLIGSLFIVLAARLRLEQFASVAWSNLAFVIWLILVVRPAAVWLSTLRSDLTIAERCFLAWFAPRGIVAAAVSSVFALKLGSAANGLVETTFLVVVCTVAVYGLSAPWLARRLGFASAHAQGLLIVGAHEFSRELATVVRDAGIPVLLVDTNRSNVHAARMANLPTFQGNALAEGIIDDLNLGGLGRMLALTDNDEVNTLAAQRFAEVFGRSNVFQLIPESERDEKTKSAGRLTTGRFLFGEHCTYDDLVDRHRGGAKLKKTRLSESFDFEDLRRQHGSSAVPLFIITEKAELRIATPGSPLNPKPGEQLVSLVSSTQAQT</sequence>
<feature type="transmembrane region" description="Helical" evidence="10">
    <location>
        <begin position="367"/>
        <end position="387"/>
    </location>
</feature>
<organism evidence="13 14">
    <name type="scientific">Caulifigura coniformis</name>
    <dbReference type="NCBI Taxonomy" id="2527983"/>
    <lineage>
        <taxon>Bacteria</taxon>
        <taxon>Pseudomonadati</taxon>
        <taxon>Planctomycetota</taxon>
        <taxon>Planctomycetia</taxon>
        <taxon>Planctomycetales</taxon>
        <taxon>Planctomycetaceae</taxon>
        <taxon>Caulifigura</taxon>
    </lineage>
</organism>
<reference evidence="13 14" key="1">
    <citation type="submission" date="2019-02" db="EMBL/GenBank/DDBJ databases">
        <title>Deep-cultivation of Planctomycetes and their phenomic and genomic characterization uncovers novel biology.</title>
        <authorList>
            <person name="Wiegand S."/>
            <person name="Jogler M."/>
            <person name="Boedeker C."/>
            <person name="Pinto D."/>
            <person name="Vollmers J."/>
            <person name="Rivas-Marin E."/>
            <person name="Kohn T."/>
            <person name="Peeters S.H."/>
            <person name="Heuer A."/>
            <person name="Rast P."/>
            <person name="Oberbeckmann S."/>
            <person name="Bunk B."/>
            <person name="Jeske O."/>
            <person name="Meyerdierks A."/>
            <person name="Storesund J.E."/>
            <person name="Kallscheuer N."/>
            <person name="Luecker S."/>
            <person name="Lage O.M."/>
            <person name="Pohl T."/>
            <person name="Merkel B.J."/>
            <person name="Hornburger P."/>
            <person name="Mueller R.-W."/>
            <person name="Bruemmer F."/>
            <person name="Labrenz M."/>
            <person name="Spormann A.M."/>
            <person name="Op den Camp H."/>
            <person name="Overmann J."/>
            <person name="Amann R."/>
            <person name="Jetten M.S.M."/>
            <person name="Mascher T."/>
            <person name="Medema M.H."/>
            <person name="Devos D.P."/>
            <person name="Kaster A.-K."/>
            <person name="Ovreas L."/>
            <person name="Rohde M."/>
            <person name="Galperin M.Y."/>
            <person name="Jogler C."/>
        </authorList>
    </citation>
    <scope>NUCLEOTIDE SEQUENCE [LARGE SCALE GENOMIC DNA]</scope>
    <source>
        <strain evidence="13 14">Pan44</strain>
    </source>
</reference>
<dbReference type="AlphaFoldDB" id="A0A517S7L5"/>
<evidence type="ECO:0000256" key="4">
    <source>
        <dbReference type="ARBA" id="ARBA00022475"/>
    </source>
</evidence>
<dbReference type="InterPro" id="IPR006153">
    <property type="entry name" value="Cation/H_exchanger_TM"/>
</dbReference>
<keyword evidence="5 10" id="KW-0812">Transmembrane</keyword>
<evidence type="ECO:0000256" key="10">
    <source>
        <dbReference type="SAM" id="Phobius"/>
    </source>
</evidence>
<keyword evidence="4" id="KW-1003">Cell membrane</keyword>
<dbReference type="Gene3D" id="1.20.1530.20">
    <property type="match status" value="1"/>
</dbReference>
<dbReference type="GO" id="GO:0005886">
    <property type="term" value="C:plasma membrane"/>
    <property type="evidence" value="ECO:0007669"/>
    <property type="project" value="UniProtKB-SubCell"/>
</dbReference>
<dbReference type="RefSeq" id="WP_145026210.1">
    <property type="nucleotide sequence ID" value="NZ_CP036271.1"/>
</dbReference>
<dbReference type="SUPFAM" id="SSF51735">
    <property type="entry name" value="NAD(P)-binding Rossmann-fold domains"/>
    <property type="match status" value="1"/>
</dbReference>
<evidence type="ECO:0000256" key="6">
    <source>
        <dbReference type="ARBA" id="ARBA00022989"/>
    </source>
</evidence>
<dbReference type="Pfam" id="PF02254">
    <property type="entry name" value="TrkA_N"/>
    <property type="match status" value="1"/>
</dbReference>
<dbReference type="OrthoDB" id="570124at2"/>
<dbReference type="InterPro" id="IPR003148">
    <property type="entry name" value="RCK_N"/>
</dbReference>
<keyword evidence="8 10" id="KW-0472">Membrane</keyword>
<evidence type="ECO:0000256" key="2">
    <source>
        <dbReference type="ARBA" id="ARBA00022448"/>
    </source>
</evidence>
<feature type="transmembrane region" description="Helical" evidence="10">
    <location>
        <begin position="6"/>
        <end position="23"/>
    </location>
</feature>
<evidence type="ECO:0000259" key="12">
    <source>
        <dbReference type="Pfam" id="PF02254"/>
    </source>
</evidence>
<feature type="transmembrane region" description="Helical" evidence="10">
    <location>
        <begin position="192"/>
        <end position="209"/>
    </location>
</feature>
<accession>A0A517S7L5</accession>
<keyword evidence="14" id="KW-1185">Reference proteome</keyword>
<proteinExistence type="predicted"/>
<feature type="transmembrane region" description="Helical" evidence="10">
    <location>
        <begin position="88"/>
        <end position="111"/>
    </location>
</feature>
<keyword evidence="3" id="KW-0050">Antiport</keyword>
<gene>
    <name evidence="13" type="primary">nhaP2</name>
    <name evidence="13" type="ORF">Pan44_01260</name>
</gene>
<dbReference type="Pfam" id="PF00999">
    <property type="entry name" value="Na_H_Exchanger"/>
    <property type="match status" value="1"/>
</dbReference>
<dbReference type="EMBL" id="CP036271">
    <property type="protein sequence ID" value="QDT52117.1"/>
    <property type="molecule type" value="Genomic_DNA"/>
</dbReference>
<dbReference type="KEGG" id="ccos:Pan44_01260"/>
<feature type="domain" description="RCK N-terminal" evidence="12">
    <location>
        <begin position="401"/>
        <end position="508"/>
    </location>
</feature>
<name>A0A517S7L5_9PLAN</name>
<protein>
    <submittedName>
        <fullName evidence="13">K(+)/H(+) antiporter NhaP2</fullName>
    </submittedName>
</protein>
<evidence type="ECO:0000259" key="11">
    <source>
        <dbReference type="Pfam" id="PF00999"/>
    </source>
</evidence>